<proteinExistence type="predicted"/>
<dbReference type="RefSeq" id="WP_166324462.1">
    <property type="nucleotide sequence ID" value="NZ_CP049934.1"/>
</dbReference>
<dbReference type="Proteomes" id="UP000501387">
    <property type="component" value="Chromosome"/>
</dbReference>
<feature type="domain" description="HNH nuclease" evidence="2">
    <location>
        <begin position="420"/>
        <end position="473"/>
    </location>
</feature>
<dbReference type="AlphaFoldDB" id="A0A6G8FK81"/>
<evidence type="ECO:0000313" key="3">
    <source>
        <dbReference type="EMBL" id="QIM16880.1"/>
    </source>
</evidence>
<dbReference type="KEGG" id="lins:G7067_11465"/>
<sequence length="544" mass="58053">MEFFADVASRVQSIRDLVGVVEDPAVLPAAVDHLNDAEVVTLLDLASGLGQLAERLRTAAAGVVAQRSRRAEGHSGLAQSRGHRNAVALVQQLARVSRAEAARQVRVGESLFDVPESSGASGVSGVPGVSGASGAPGVGEGIGGGDHAESADLGGQVDPSRGDSNGGAENPQRQPWHAPLMSALLTGTISATQHDAIARGLGEPPLGSDRASSAEHEAAWSLAAADLIREAERVTVEELAKSARSIRDLLDPVGAEQRYLARHEARSFRMWTDREGITRGSIVFDDLSAAWVRSAFDAAMRPRRGGPRFVDPAERAKAQDLMNDPRTNDQLAFDLFLDVMRAGTLADAETVFGVRQPGVRLVRILPEATASAAFTEDDTQVIPAWVASQQACTVGTLTVTTDHIGNPLNLGRRSRLYTSQQRVALAIRDGGCRWRDCDRPASYCEAHHIDSWSKDGGRTDIDRGILLCRFHHMQLHHGGWRITRNDLDDFVLHDPGGHQFALPRRLAQKYAWSGIAPPPKRFAAAAAGSVPSGVFPGESSAVAA</sequence>
<protein>
    <submittedName>
        <fullName evidence="3">DUF222 domain-containing protein</fullName>
    </submittedName>
</protein>
<organism evidence="3 4">
    <name type="scientific">Leucobacter insecticola</name>
    <dbReference type="NCBI Taxonomy" id="2714934"/>
    <lineage>
        <taxon>Bacteria</taxon>
        <taxon>Bacillati</taxon>
        <taxon>Actinomycetota</taxon>
        <taxon>Actinomycetes</taxon>
        <taxon>Micrococcales</taxon>
        <taxon>Microbacteriaceae</taxon>
        <taxon>Leucobacter</taxon>
    </lineage>
</organism>
<reference evidence="3 4" key="1">
    <citation type="submission" date="2020-03" db="EMBL/GenBank/DDBJ databases">
        <title>Leucobacter sp. nov., isolated from beetles.</title>
        <authorList>
            <person name="Hyun D.-W."/>
            <person name="Bae J.-W."/>
        </authorList>
    </citation>
    <scope>NUCLEOTIDE SEQUENCE [LARGE SCALE GENOMIC DNA]</scope>
    <source>
        <strain evidence="3 4">HDW9B</strain>
    </source>
</reference>
<feature type="region of interest" description="Disordered" evidence="1">
    <location>
        <begin position="114"/>
        <end position="174"/>
    </location>
</feature>
<dbReference type="InterPro" id="IPR003615">
    <property type="entry name" value="HNH_nuc"/>
</dbReference>
<accession>A0A6G8FK81</accession>
<evidence type="ECO:0000259" key="2">
    <source>
        <dbReference type="SMART" id="SM00507"/>
    </source>
</evidence>
<dbReference type="Pfam" id="PF02720">
    <property type="entry name" value="DUF222"/>
    <property type="match status" value="1"/>
</dbReference>
<keyword evidence="4" id="KW-1185">Reference proteome</keyword>
<dbReference type="InterPro" id="IPR003870">
    <property type="entry name" value="DUF222"/>
</dbReference>
<dbReference type="EMBL" id="CP049934">
    <property type="protein sequence ID" value="QIM16880.1"/>
    <property type="molecule type" value="Genomic_DNA"/>
</dbReference>
<feature type="compositionally biased region" description="Gly residues" evidence="1">
    <location>
        <begin position="134"/>
        <end position="145"/>
    </location>
</feature>
<evidence type="ECO:0000313" key="4">
    <source>
        <dbReference type="Proteomes" id="UP000501387"/>
    </source>
</evidence>
<evidence type="ECO:0000256" key="1">
    <source>
        <dbReference type="SAM" id="MobiDB-lite"/>
    </source>
</evidence>
<feature type="compositionally biased region" description="Low complexity" evidence="1">
    <location>
        <begin position="114"/>
        <end position="133"/>
    </location>
</feature>
<gene>
    <name evidence="3" type="ORF">G7067_11465</name>
</gene>
<dbReference type="SMART" id="SM00507">
    <property type="entry name" value="HNHc"/>
    <property type="match status" value="1"/>
</dbReference>
<name>A0A6G8FK81_9MICO</name>
<dbReference type="CDD" id="cd00085">
    <property type="entry name" value="HNHc"/>
    <property type="match status" value="1"/>
</dbReference>